<dbReference type="SUPFAM" id="SSF54593">
    <property type="entry name" value="Glyoxalase/Bleomycin resistance protein/Dihydroxybiphenyl dioxygenase"/>
    <property type="match status" value="1"/>
</dbReference>
<evidence type="ECO:0000313" key="2">
    <source>
        <dbReference type="EMBL" id="OBP82639.1"/>
    </source>
</evidence>
<gene>
    <name evidence="2" type="ORF">BAE39_03570</name>
</gene>
<evidence type="ECO:0000259" key="1">
    <source>
        <dbReference type="PROSITE" id="PS51819"/>
    </source>
</evidence>
<dbReference type="EMBL" id="LZTJ01000001">
    <property type="protein sequence ID" value="OBP82639.1"/>
    <property type="molecule type" value="Genomic_DNA"/>
</dbReference>
<dbReference type="PANTHER" id="PTHR36503">
    <property type="entry name" value="BLR2520 PROTEIN"/>
    <property type="match status" value="1"/>
</dbReference>
<reference evidence="3" key="1">
    <citation type="submission" date="2016-06" db="EMBL/GenBank/DDBJ databases">
        <title>NZP2037 Pacbio-Illumina hybrid assembly.</title>
        <authorList>
            <person name="Ramsay J.P."/>
        </authorList>
    </citation>
    <scope>NUCLEOTIDE SEQUENCE [LARGE SCALE GENOMIC DNA]</scope>
    <source>
        <strain evidence="3">R7ANS::ICEMlSym2042</strain>
    </source>
</reference>
<comment type="caution">
    <text evidence="2">The sequence shown here is derived from an EMBL/GenBank/DDBJ whole genome shotgun (WGS) entry which is preliminary data.</text>
</comment>
<dbReference type="Pfam" id="PF00903">
    <property type="entry name" value="Glyoxalase"/>
    <property type="match status" value="1"/>
</dbReference>
<dbReference type="GeneID" id="66680898"/>
<dbReference type="RefSeq" id="WP_032932485.1">
    <property type="nucleotide sequence ID" value="NZ_LZTH01000034.1"/>
</dbReference>
<evidence type="ECO:0000313" key="3">
    <source>
        <dbReference type="Proteomes" id="UP000093748"/>
    </source>
</evidence>
<dbReference type="AlphaFoldDB" id="A0A1A5ITX2"/>
<dbReference type="PANTHER" id="PTHR36503:SF2">
    <property type="entry name" value="BLR2408 PROTEIN"/>
    <property type="match status" value="1"/>
</dbReference>
<keyword evidence="2" id="KW-0456">Lyase</keyword>
<dbReference type="InterPro" id="IPR029068">
    <property type="entry name" value="Glyas_Bleomycin-R_OHBP_Dase"/>
</dbReference>
<name>A0A1A5ITX2_RHILI</name>
<dbReference type="InterPro" id="IPR037523">
    <property type="entry name" value="VOC_core"/>
</dbReference>
<dbReference type="OrthoDB" id="9798430at2"/>
<proteinExistence type="predicted"/>
<feature type="domain" description="VOC" evidence="1">
    <location>
        <begin position="3"/>
        <end position="128"/>
    </location>
</feature>
<sequence>MTKMIFINLPVRDLQAATNFYLAIGGTLNPQFSNDQASSIMFSDSIGVMLLTHQHYSQFTTRQIGDARRDSQMLIALTAGSKDEVNATIEKGVAAGGRADPNPAQDLGFMFNRHIEDPDGNVWELLWMNPAAMQ</sequence>
<dbReference type="Proteomes" id="UP000093748">
    <property type="component" value="Unassembled WGS sequence"/>
</dbReference>
<protein>
    <submittedName>
        <fullName evidence="2">Lactoylglutathione lyase</fullName>
    </submittedName>
</protein>
<dbReference type="InterPro" id="IPR004360">
    <property type="entry name" value="Glyas_Fos-R_dOase_dom"/>
</dbReference>
<organism evidence="2 3">
    <name type="scientific">Rhizobium loti</name>
    <name type="common">Mesorhizobium loti</name>
    <dbReference type="NCBI Taxonomy" id="381"/>
    <lineage>
        <taxon>Bacteria</taxon>
        <taxon>Pseudomonadati</taxon>
        <taxon>Pseudomonadota</taxon>
        <taxon>Alphaproteobacteria</taxon>
        <taxon>Hyphomicrobiales</taxon>
        <taxon>Phyllobacteriaceae</taxon>
        <taxon>Mesorhizobium</taxon>
    </lineage>
</organism>
<dbReference type="GO" id="GO:0016829">
    <property type="term" value="F:lyase activity"/>
    <property type="evidence" value="ECO:0007669"/>
    <property type="project" value="UniProtKB-KW"/>
</dbReference>
<dbReference type="PROSITE" id="PS51819">
    <property type="entry name" value="VOC"/>
    <property type="match status" value="1"/>
</dbReference>
<dbReference type="Gene3D" id="3.10.180.10">
    <property type="entry name" value="2,3-Dihydroxybiphenyl 1,2-Dioxygenase, domain 1"/>
    <property type="match status" value="1"/>
</dbReference>
<accession>A0A1A5ITX2</accession>